<comment type="caution">
    <text evidence="1">The sequence shown here is derived from an EMBL/GenBank/DDBJ whole genome shotgun (WGS) entry which is preliminary data.</text>
</comment>
<evidence type="ECO:0000313" key="1">
    <source>
        <dbReference type="EMBL" id="KAA1259079.1"/>
    </source>
</evidence>
<organism evidence="1 2">
    <name type="scientific">Rubripirellula obstinata</name>
    <dbReference type="NCBI Taxonomy" id="406547"/>
    <lineage>
        <taxon>Bacteria</taxon>
        <taxon>Pseudomonadati</taxon>
        <taxon>Planctomycetota</taxon>
        <taxon>Planctomycetia</taxon>
        <taxon>Pirellulales</taxon>
        <taxon>Pirellulaceae</taxon>
        <taxon>Rubripirellula</taxon>
    </lineage>
</organism>
<sequence>MTTGLGTTGPGTTGPGIFRLLKRNSLLLCWGAVGDSHFKAPVHEKHPLERRIFSARKKVDISKTLAYRTIVVPNPAF</sequence>
<reference evidence="1 2" key="1">
    <citation type="submission" date="2019-08" db="EMBL/GenBank/DDBJ databases">
        <title>Deep-cultivation of Planctomycetes and their phenomic and genomic characterization uncovers novel biology.</title>
        <authorList>
            <person name="Wiegand S."/>
            <person name="Jogler M."/>
            <person name="Boedeker C."/>
            <person name="Pinto D."/>
            <person name="Vollmers J."/>
            <person name="Rivas-Marin E."/>
            <person name="Kohn T."/>
            <person name="Peeters S.H."/>
            <person name="Heuer A."/>
            <person name="Rast P."/>
            <person name="Oberbeckmann S."/>
            <person name="Bunk B."/>
            <person name="Jeske O."/>
            <person name="Meyerdierks A."/>
            <person name="Storesund J.E."/>
            <person name="Kallscheuer N."/>
            <person name="Luecker S."/>
            <person name="Lage O.M."/>
            <person name="Pohl T."/>
            <person name="Merkel B.J."/>
            <person name="Hornburger P."/>
            <person name="Mueller R.-W."/>
            <person name="Bruemmer F."/>
            <person name="Labrenz M."/>
            <person name="Spormann A.M."/>
            <person name="Op Den Camp H."/>
            <person name="Overmann J."/>
            <person name="Amann R."/>
            <person name="Jetten M.S.M."/>
            <person name="Mascher T."/>
            <person name="Medema M.H."/>
            <person name="Devos D.P."/>
            <person name="Kaster A.-K."/>
            <person name="Ovreas L."/>
            <person name="Rohde M."/>
            <person name="Galperin M.Y."/>
            <person name="Jogler C."/>
        </authorList>
    </citation>
    <scope>NUCLEOTIDE SEQUENCE [LARGE SCALE GENOMIC DNA]</scope>
    <source>
        <strain evidence="1 2">LF1</strain>
    </source>
</reference>
<keyword evidence="2" id="KW-1185">Reference proteome</keyword>
<name>A0A5B1CH65_9BACT</name>
<protein>
    <submittedName>
        <fullName evidence="1">Uncharacterized protein</fullName>
    </submittedName>
</protein>
<proteinExistence type="predicted"/>
<evidence type="ECO:0000313" key="2">
    <source>
        <dbReference type="Proteomes" id="UP000322699"/>
    </source>
</evidence>
<dbReference type="AlphaFoldDB" id="A0A5B1CH65"/>
<dbReference type="Proteomes" id="UP000322699">
    <property type="component" value="Unassembled WGS sequence"/>
</dbReference>
<gene>
    <name evidence="1" type="ORF">LF1_16070</name>
</gene>
<dbReference type="EMBL" id="VRLW01000001">
    <property type="protein sequence ID" value="KAA1259079.1"/>
    <property type="molecule type" value="Genomic_DNA"/>
</dbReference>
<accession>A0A5B1CH65</accession>